<dbReference type="Gene3D" id="3.40.366.30">
    <property type="entry name" value="50S ribosomal protein L16 arginine hydroxylase, Chain A, Domain 2"/>
    <property type="match status" value="1"/>
</dbReference>
<organism evidence="5 6">
    <name type="scientific">Aliidiomarina haloalkalitolerans</name>
    <dbReference type="NCBI Taxonomy" id="859059"/>
    <lineage>
        <taxon>Bacteria</taxon>
        <taxon>Pseudomonadati</taxon>
        <taxon>Pseudomonadota</taxon>
        <taxon>Gammaproteobacteria</taxon>
        <taxon>Alteromonadales</taxon>
        <taxon>Idiomarinaceae</taxon>
        <taxon>Aliidiomarina</taxon>
    </lineage>
</organism>
<dbReference type="Gene3D" id="2.60.120.650">
    <property type="entry name" value="Cupin"/>
    <property type="match status" value="1"/>
</dbReference>
<dbReference type="GO" id="GO:0046872">
    <property type="term" value="F:metal ion binding"/>
    <property type="evidence" value="ECO:0007669"/>
    <property type="project" value="UniProtKB-KW"/>
</dbReference>
<evidence type="ECO:0000256" key="3">
    <source>
        <dbReference type="ARBA" id="ARBA00023004"/>
    </source>
</evidence>
<dbReference type="SMART" id="SM00558">
    <property type="entry name" value="JmjC"/>
    <property type="match status" value="1"/>
</dbReference>
<evidence type="ECO:0000313" key="6">
    <source>
        <dbReference type="Proteomes" id="UP000288212"/>
    </source>
</evidence>
<gene>
    <name evidence="5" type="ORF">CWE06_02195</name>
</gene>
<sequence length="418" mass="47318">MANLDYVLNHFAFNAVAFIRDYWQQKPCVIRQGFIDFQDPISPEELAGLALEPGVDSRVVSQQPSKQGHEPVWDLQHGPVEDYTQFGDQGWSLLVQAVNEHYPPAQELLRAFRFLPDWRIDDLMVSYSTANGGVGAHLDQYDVFIIQGMGRRVWQVGPRADYEVFCPHPDLKQIRGFVADLEVELEPGDILYIPAGFPHAGFSLEPALNYSVGLRAPSQAELLSAIADEALDQDKLQQRFRDRASDLLNTNGNELNNDDPWFISDAVIENFKALILEAFDNQQDVKRAIVNLLSRNPRPPLPEWPQQPYTESALSYALERYDILLKAVGVRMVSTRLNDRHYAVVQGNWYAIDDEDAEALFVILLEMTDFIDLNDCKPYLESSQARQLLVGMLNEGLFLLDNEGHHDSDSTAESDSSH</sequence>
<accession>A0A432VYH0</accession>
<dbReference type="RefSeq" id="WP_126790739.1">
    <property type="nucleotide sequence ID" value="NZ_PIPI01000001.1"/>
</dbReference>
<keyword evidence="2" id="KW-0479">Metal-binding</keyword>
<dbReference type="PROSITE" id="PS51184">
    <property type="entry name" value="JMJC"/>
    <property type="match status" value="1"/>
</dbReference>
<dbReference type="InterPro" id="IPR039994">
    <property type="entry name" value="NO66-like"/>
</dbReference>
<evidence type="ECO:0000259" key="4">
    <source>
        <dbReference type="PROSITE" id="PS51184"/>
    </source>
</evidence>
<feature type="domain" description="JmjC" evidence="4">
    <location>
        <begin position="104"/>
        <end position="231"/>
    </location>
</feature>
<comment type="caution">
    <text evidence="5">The sequence shown here is derived from an EMBL/GenBank/DDBJ whole genome shotgun (WGS) entry which is preliminary data.</text>
</comment>
<protein>
    <recommendedName>
        <fullName evidence="4">JmjC domain-containing protein</fullName>
    </recommendedName>
</protein>
<keyword evidence="6" id="KW-1185">Reference proteome</keyword>
<dbReference type="SUPFAM" id="SSF51197">
    <property type="entry name" value="Clavaminate synthase-like"/>
    <property type="match status" value="1"/>
</dbReference>
<dbReference type="AlphaFoldDB" id="A0A432VYH0"/>
<dbReference type="OrthoDB" id="9764016at2"/>
<dbReference type="PANTHER" id="PTHR13096">
    <property type="entry name" value="MINA53 MYC INDUCED NUCLEAR ANTIGEN"/>
    <property type="match status" value="1"/>
</dbReference>
<evidence type="ECO:0000256" key="2">
    <source>
        <dbReference type="ARBA" id="ARBA00022723"/>
    </source>
</evidence>
<evidence type="ECO:0000256" key="1">
    <source>
        <dbReference type="ARBA" id="ARBA00001954"/>
    </source>
</evidence>
<keyword evidence="3" id="KW-0408">Iron</keyword>
<comment type="cofactor">
    <cofactor evidence="1">
        <name>Fe(2+)</name>
        <dbReference type="ChEBI" id="CHEBI:29033"/>
    </cofactor>
</comment>
<dbReference type="Pfam" id="PF08007">
    <property type="entry name" value="JmjC_2"/>
    <property type="match status" value="1"/>
</dbReference>
<name>A0A432VYH0_9GAMM</name>
<dbReference type="Proteomes" id="UP000288212">
    <property type="component" value="Unassembled WGS sequence"/>
</dbReference>
<reference evidence="5 6" key="1">
    <citation type="journal article" date="2011" name="Front. Microbiol.">
        <title>Genomic signatures of strain selection and enhancement in Bacillus atrophaeus var. globigii, a historical biowarfare simulant.</title>
        <authorList>
            <person name="Gibbons H.S."/>
            <person name="Broomall S.M."/>
            <person name="McNew L.A."/>
            <person name="Daligault H."/>
            <person name="Chapman C."/>
            <person name="Bruce D."/>
            <person name="Karavis M."/>
            <person name="Krepps M."/>
            <person name="McGregor P.A."/>
            <person name="Hong C."/>
            <person name="Park K.H."/>
            <person name="Akmal A."/>
            <person name="Feldman A."/>
            <person name="Lin J.S."/>
            <person name="Chang W.E."/>
            <person name="Higgs B.W."/>
            <person name="Demirev P."/>
            <person name="Lindquist J."/>
            <person name="Liem A."/>
            <person name="Fochler E."/>
            <person name="Read T.D."/>
            <person name="Tapia R."/>
            <person name="Johnson S."/>
            <person name="Bishop-Lilly K.A."/>
            <person name="Detter C."/>
            <person name="Han C."/>
            <person name="Sozhamannan S."/>
            <person name="Rosenzweig C.N."/>
            <person name="Skowronski E.W."/>
        </authorList>
    </citation>
    <scope>NUCLEOTIDE SEQUENCE [LARGE SCALE GENOMIC DNA]</scope>
    <source>
        <strain evidence="5 6">AK5</strain>
    </source>
</reference>
<proteinExistence type="predicted"/>
<dbReference type="PANTHER" id="PTHR13096:SF8">
    <property type="entry name" value="RIBOSOMAL OXYGENASE 1"/>
    <property type="match status" value="1"/>
</dbReference>
<dbReference type="InterPro" id="IPR003347">
    <property type="entry name" value="JmjC_dom"/>
</dbReference>
<evidence type="ECO:0000313" key="5">
    <source>
        <dbReference type="EMBL" id="RUO21685.1"/>
    </source>
</evidence>
<dbReference type="EMBL" id="PIPI01000001">
    <property type="protein sequence ID" value="RUO21685.1"/>
    <property type="molecule type" value="Genomic_DNA"/>
</dbReference>
<dbReference type="GO" id="GO:0016706">
    <property type="term" value="F:2-oxoglutarate-dependent dioxygenase activity"/>
    <property type="evidence" value="ECO:0007669"/>
    <property type="project" value="TreeGrafter"/>
</dbReference>